<feature type="domain" description="Uroporphyrinogen decarboxylase (URO-D)" evidence="1">
    <location>
        <begin position="156"/>
        <end position="340"/>
    </location>
</feature>
<dbReference type="InterPro" id="IPR000257">
    <property type="entry name" value="Uroporphyrinogen_deCOase"/>
</dbReference>
<dbReference type="InterPro" id="IPR052024">
    <property type="entry name" value="Methanogen_methyltrans"/>
</dbReference>
<organism evidence="2 3">
    <name type="scientific">Candidatus Alistipes intestinigallinarum</name>
    <dbReference type="NCBI Taxonomy" id="2838440"/>
    <lineage>
        <taxon>Bacteria</taxon>
        <taxon>Pseudomonadati</taxon>
        <taxon>Bacteroidota</taxon>
        <taxon>Bacteroidia</taxon>
        <taxon>Bacteroidales</taxon>
        <taxon>Rikenellaceae</taxon>
        <taxon>Alistipes</taxon>
    </lineage>
</organism>
<gene>
    <name evidence="2" type="ORF">H9828_04315</name>
</gene>
<reference evidence="2" key="2">
    <citation type="submission" date="2021-04" db="EMBL/GenBank/DDBJ databases">
        <authorList>
            <person name="Gilroy R."/>
        </authorList>
    </citation>
    <scope>NUCLEOTIDE SEQUENCE</scope>
    <source>
        <strain evidence="2">5134</strain>
    </source>
</reference>
<sequence length="363" mass="41227">MTPKERVKAALKREPVDRIPIFMWFHPETTAILARLLEIPPHEVGAAMGNDVCQKWVGNNYAMEGIVHEHEGETHTDCWGIQWGRYGGFNQIVHYPLEGKGEEECRAYEFPHDHIPELLRNMDELADFRENYFIGCDVSPCIFEFLCRLFGMTDAMLHMAIQEPWFIDLLDRAIDFNIALSRTACDQYTPDWLWTGDDVGGQQGMMLDPAMWRELLKPRLKRIFDVGKQHGLPVAYHSCGGIRPIIGDLIEIGLDVLNPIQCGCPGMDAFELKEEFGKELTFMGGVDTIGLLPHGSVTEVRKRTRELIDRMTSDGGGYILAASHTIPPETPTENIFAMYHEAGLTKEMIFDAAADIRKRYTRP</sequence>
<evidence type="ECO:0000313" key="2">
    <source>
        <dbReference type="EMBL" id="HIY68622.1"/>
    </source>
</evidence>
<protein>
    <recommendedName>
        <fullName evidence="1">Uroporphyrinogen decarboxylase (URO-D) domain-containing protein</fullName>
    </recommendedName>
</protein>
<dbReference type="GO" id="GO:0006779">
    <property type="term" value="P:porphyrin-containing compound biosynthetic process"/>
    <property type="evidence" value="ECO:0007669"/>
    <property type="project" value="InterPro"/>
</dbReference>
<dbReference type="PANTHER" id="PTHR47099:SF1">
    <property type="entry name" value="METHYLCOBAMIDE:COM METHYLTRANSFERASE MTBA"/>
    <property type="match status" value="1"/>
</dbReference>
<comment type="caution">
    <text evidence="2">The sequence shown here is derived from an EMBL/GenBank/DDBJ whole genome shotgun (WGS) entry which is preliminary data.</text>
</comment>
<dbReference type="SUPFAM" id="SSF51726">
    <property type="entry name" value="UROD/MetE-like"/>
    <property type="match status" value="1"/>
</dbReference>
<dbReference type="Gene3D" id="3.20.20.210">
    <property type="match status" value="1"/>
</dbReference>
<dbReference type="AlphaFoldDB" id="A0A9D1Z0J6"/>
<accession>A0A9D1Z0J6</accession>
<dbReference type="GO" id="GO:0004853">
    <property type="term" value="F:uroporphyrinogen decarboxylase activity"/>
    <property type="evidence" value="ECO:0007669"/>
    <property type="project" value="InterPro"/>
</dbReference>
<dbReference type="Proteomes" id="UP000886844">
    <property type="component" value="Unassembled WGS sequence"/>
</dbReference>
<evidence type="ECO:0000313" key="3">
    <source>
        <dbReference type="Proteomes" id="UP000886844"/>
    </source>
</evidence>
<dbReference type="InterPro" id="IPR038071">
    <property type="entry name" value="UROD/MetE-like_sf"/>
</dbReference>
<dbReference type="PANTHER" id="PTHR47099">
    <property type="entry name" value="METHYLCOBAMIDE:COM METHYLTRANSFERASE MTBA"/>
    <property type="match status" value="1"/>
</dbReference>
<dbReference type="EMBL" id="DXDA01000036">
    <property type="protein sequence ID" value="HIY68622.1"/>
    <property type="molecule type" value="Genomic_DNA"/>
</dbReference>
<dbReference type="Pfam" id="PF01208">
    <property type="entry name" value="URO-D"/>
    <property type="match status" value="1"/>
</dbReference>
<reference evidence="2" key="1">
    <citation type="journal article" date="2021" name="PeerJ">
        <title>Extensive microbial diversity within the chicken gut microbiome revealed by metagenomics and culture.</title>
        <authorList>
            <person name="Gilroy R."/>
            <person name="Ravi A."/>
            <person name="Getino M."/>
            <person name="Pursley I."/>
            <person name="Horton D.L."/>
            <person name="Alikhan N.F."/>
            <person name="Baker D."/>
            <person name="Gharbi K."/>
            <person name="Hall N."/>
            <person name="Watson M."/>
            <person name="Adriaenssens E.M."/>
            <person name="Foster-Nyarko E."/>
            <person name="Jarju S."/>
            <person name="Secka A."/>
            <person name="Antonio M."/>
            <person name="Oren A."/>
            <person name="Chaudhuri R.R."/>
            <person name="La Ragione R."/>
            <person name="Hildebrand F."/>
            <person name="Pallen M.J."/>
        </authorList>
    </citation>
    <scope>NUCLEOTIDE SEQUENCE</scope>
    <source>
        <strain evidence="2">5134</strain>
    </source>
</reference>
<proteinExistence type="predicted"/>
<evidence type="ECO:0000259" key="1">
    <source>
        <dbReference type="Pfam" id="PF01208"/>
    </source>
</evidence>
<name>A0A9D1Z0J6_9BACT</name>